<dbReference type="Proteomes" id="UP000092730">
    <property type="component" value="Chromosome 1"/>
</dbReference>
<reference evidence="2" key="2">
    <citation type="submission" date="2013-07" db="EMBL/GenBank/DDBJ databases">
        <authorList>
            <consortium name="The Broad Institute Genome Sequencing Platform"/>
            <person name="Cuomo C."/>
            <person name="Litvintseva A."/>
            <person name="Chen Y."/>
            <person name="Heitman J."/>
            <person name="Sun S."/>
            <person name="Springer D."/>
            <person name="Dromer F."/>
            <person name="Young S.K."/>
            <person name="Zeng Q."/>
            <person name="Gargeya S."/>
            <person name="Fitzgerald M."/>
            <person name="Abouelleil A."/>
            <person name="Alvarado L."/>
            <person name="Berlin A.M."/>
            <person name="Chapman S.B."/>
            <person name="Dewar J."/>
            <person name="Goldberg J."/>
            <person name="Griggs A."/>
            <person name="Gujja S."/>
            <person name="Hansen M."/>
            <person name="Howarth C."/>
            <person name="Imamovic A."/>
            <person name="Larimer J."/>
            <person name="McCowan C."/>
            <person name="Murphy C."/>
            <person name="Pearson M."/>
            <person name="Priest M."/>
            <person name="Roberts A."/>
            <person name="Saif S."/>
            <person name="Shea T."/>
            <person name="Sykes S."/>
            <person name="Wortman J."/>
            <person name="Nusbaum C."/>
            <person name="Birren B."/>
        </authorList>
    </citation>
    <scope>NUCLEOTIDE SEQUENCE</scope>
    <source>
        <strain evidence="2">CBS 10118</strain>
    </source>
</reference>
<dbReference type="RefSeq" id="XP_019050125.1">
    <property type="nucleotide sequence ID" value="XM_019187247.1"/>
</dbReference>
<dbReference type="EMBL" id="KI894018">
    <property type="protein sequence ID" value="OCF29055.1"/>
    <property type="molecule type" value="Genomic_DNA"/>
</dbReference>
<dbReference type="AlphaFoldDB" id="A0A1B9GDI5"/>
<dbReference type="KEGG" id="kbi:30204945"/>
<dbReference type="EMBL" id="CP144541">
    <property type="protein sequence ID" value="WVW79897.1"/>
    <property type="molecule type" value="Genomic_DNA"/>
</dbReference>
<evidence type="ECO:0000313" key="1">
    <source>
        <dbReference type="EMBL" id="OCF29055.1"/>
    </source>
</evidence>
<proteinExistence type="predicted"/>
<reference evidence="1" key="1">
    <citation type="submission" date="2013-07" db="EMBL/GenBank/DDBJ databases">
        <title>The Genome Sequence of Cryptococcus bestiolae CBS10118.</title>
        <authorList>
            <consortium name="The Broad Institute Genome Sequencing Platform"/>
            <person name="Cuomo C."/>
            <person name="Litvintseva A."/>
            <person name="Chen Y."/>
            <person name="Heitman J."/>
            <person name="Sun S."/>
            <person name="Springer D."/>
            <person name="Dromer F."/>
            <person name="Young S.K."/>
            <person name="Zeng Q."/>
            <person name="Gargeya S."/>
            <person name="Fitzgerald M."/>
            <person name="Abouelleil A."/>
            <person name="Alvarado L."/>
            <person name="Berlin A.M."/>
            <person name="Chapman S.B."/>
            <person name="Dewar J."/>
            <person name="Goldberg J."/>
            <person name="Griggs A."/>
            <person name="Gujja S."/>
            <person name="Hansen M."/>
            <person name="Howarth C."/>
            <person name="Imamovic A."/>
            <person name="Larimer J."/>
            <person name="McCowan C."/>
            <person name="Murphy C."/>
            <person name="Pearson M."/>
            <person name="Priest M."/>
            <person name="Roberts A."/>
            <person name="Saif S."/>
            <person name="Shea T."/>
            <person name="Sykes S."/>
            <person name="Wortman J."/>
            <person name="Nusbaum C."/>
            <person name="Birren B."/>
        </authorList>
    </citation>
    <scope>NUCLEOTIDE SEQUENCE [LARGE SCALE GENOMIC DNA]</scope>
    <source>
        <strain evidence="1">CBS 10118</strain>
    </source>
</reference>
<keyword evidence="3" id="KW-1185">Reference proteome</keyword>
<dbReference type="GeneID" id="30204945"/>
<reference evidence="2" key="4">
    <citation type="submission" date="2024-02" db="EMBL/GenBank/DDBJ databases">
        <title>Comparative genomics of Cryptococcus and Kwoniella reveals pathogenesis evolution and contrasting modes of karyotype evolution via chromosome fusion or intercentromeric recombination.</title>
        <authorList>
            <person name="Coelho M.A."/>
            <person name="David-Palma M."/>
            <person name="Shea T."/>
            <person name="Bowers K."/>
            <person name="McGinley-Smith S."/>
            <person name="Mohammad A.W."/>
            <person name="Gnirke A."/>
            <person name="Yurkov A.M."/>
            <person name="Nowrousian M."/>
            <person name="Sun S."/>
            <person name="Cuomo C.A."/>
            <person name="Heitman J."/>
        </authorList>
    </citation>
    <scope>NUCLEOTIDE SEQUENCE</scope>
    <source>
        <strain evidence="2">CBS 10118</strain>
    </source>
</reference>
<protein>
    <submittedName>
        <fullName evidence="1">Uncharacterized protein</fullName>
    </submittedName>
</protein>
<name>A0A1B9GDI5_9TREE</name>
<dbReference type="VEuPathDB" id="FungiDB:I302_00546"/>
<gene>
    <name evidence="1" type="ORF">I302_00546</name>
    <name evidence="2" type="ORF">I302_101867</name>
</gene>
<evidence type="ECO:0000313" key="3">
    <source>
        <dbReference type="Proteomes" id="UP000092730"/>
    </source>
</evidence>
<reference evidence="1" key="3">
    <citation type="submission" date="2014-01" db="EMBL/GenBank/DDBJ databases">
        <title>Evolution of pathogenesis and genome organization in the Tremellales.</title>
        <authorList>
            <person name="Cuomo C."/>
            <person name="Litvintseva A."/>
            <person name="Heitman J."/>
            <person name="Chen Y."/>
            <person name="Sun S."/>
            <person name="Springer D."/>
            <person name="Dromer F."/>
            <person name="Young S."/>
            <person name="Zeng Q."/>
            <person name="Chapman S."/>
            <person name="Gujja S."/>
            <person name="Saif S."/>
            <person name="Birren B."/>
        </authorList>
    </citation>
    <scope>NUCLEOTIDE SEQUENCE</scope>
    <source>
        <strain evidence="1">CBS 10118</strain>
    </source>
</reference>
<accession>A0A1B9GDI5</accession>
<evidence type="ECO:0000313" key="2">
    <source>
        <dbReference type="EMBL" id="WVW79897.1"/>
    </source>
</evidence>
<organism evidence="1">
    <name type="scientific">Kwoniella bestiolae CBS 10118</name>
    <dbReference type="NCBI Taxonomy" id="1296100"/>
    <lineage>
        <taxon>Eukaryota</taxon>
        <taxon>Fungi</taxon>
        <taxon>Dikarya</taxon>
        <taxon>Basidiomycota</taxon>
        <taxon>Agaricomycotina</taxon>
        <taxon>Tremellomycetes</taxon>
        <taxon>Tremellales</taxon>
        <taxon>Cryptococcaceae</taxon>
        <taxon>Kwoniella</taxon>
    </lineage>
</organism>
<sequence length="339" mass="38642">MSSTEEVDSGDVDNAAKLIREAVELRANAVNQKASDDFRRLAEASENGIISLSLNEIDQFTTKWYDNISTRPVTLLAEYRQEDVQAYRRQLKVMEEGCKNLNDGPTARDLDHTLKKLLKSIDLSSANTASGKQAIQELIHTGNMADERLAAAIAHRTIRQTILDEQAVFDRRKVHSLPNAEISSTIARSRRRYGDLRFNDEDSALFKSRAESLQHVYTSLRSEQLPKVKEGHRRRYQITSNDADGQKDILRQMEDLVSSHEYQIDLGQAPPCLRDIAILKDEHEELQWTHSQWRSKEVERFRTLLSVSGNLDARNRPSAQFDCIIELPRLRVTKGKTAS</sequence>